<comment type="caution">
    <text evidence="1">The sequence shown here is derived from an EMBL/GenBank/DDBJ whole genome shotgun (WGS) entry which is preliminary data.</text>
</comment>
<keyword evidence="2" id="KW-1185">Reference proteome</keyword>
<accession>A0ABT2YQS5</accession>
<evidence type="ECO:0000313" key="1">
    <source>
        <dbReference type="EMBL" id="MCV2402249.1"/>
    </source>
</evidence>
<gene>
    <name evidence="1" type="ORF">OFY17_05035</name>
</gene>
<dbReference type="Proteomes" id="UP001209713">
    <property type="component" value="Unassembled WGS sequence"/>
</dbReference>
<dbReference type="EMBL" id="JAOVZB010000002">
    <property type="protein sequence ID" value="MCV2402249.1"/>
    <property type="molecule type" value="Genomic_DNA"/>
</dbReference>
<sequence length="85" mass="9707">MTFSHKITLAVIISCYANIGYGEDLVKFGLSCLAKEKHLNMTKQQLTKLNADEKIIKEKSGRVTETVQQYQKELTQLEARKKECT</sequence>
<name>A0ABT2YQS5_9GAMM</name>
<reference evidence="1 2" key="1">
    <citation type="submission" date="2022-10" db="EMBL/GenBank/DDBJ databases">
        <title>Marinomonas transparenta sp. nov. and Marinomonas sargassi sp. nov., isolated from marine alga (Sargassum natans (L.) Gaillon).</title>
        <authorList>
            <person name="Wang Y."/>
        </authorList>
    </citation>
    <scope>NUCLEOTIDE SEQUENCE [LARGE SCALE GENOMIC DNA]</scope>
    <source>
        <strain evidence="1 2">C2222</strain>
    </source>
</reference>
<evidence type="ECO:0000313" key="2">
    <source>
        <dbReference type="Proteomes" id="UP001209713"/>
    </source>
</evidence>
<proteinExistence type="predicted"/>
<dbReference type="RefSeq" id="WP_263529630.1">
    <property type="nucleotide sequence ID" value="NZ_JAOVZB010000002.1"/>
</dbReference>
<protein>
    <submittedName>
        <fullName evidence="1">Uncharacterized protein</fullName>
    </submittedName>
</protein>
<organism evidence="1 2">
    <name type="scientific">Marinomonas sargassi</name>
    <dbReference type="NCBI Taxonomy" id="2984494"/>
    <lineage>
        <taxon>Bacteria</taxon>
        <taxon>Pseudomonadati</taxon>
        <taxon>Pseudomonadota</taxon>
        <taxon>Gammaproteobacteria</taxon>
        <taxon>Oceanospirillales</taxon>
        <taxon>Oceanospirillaceae</taxon>
        <taxon>Marinomonas</taxon>
    </lineage>
</organism>